<evidence type="ECO:0008006" key="2">
    <source>
        <dbReference type="Google" id="ProtNLM"/>
    </source>
</evidence>
<dbReference type="PANTHER" id="PTHR39473:SF1">
    <property type="entry name" value="DINB-LIKE DOMAIN-CONTAINING PROTEIN"/>
    <property type="match status" value="1"/>
</dbReference>
<dbReference type="EMBL" id="HBIJ01022439">
    <property type="protein sequence ID" value="CAE0373852.1"/>
    <property type="molecule type" value="Transcribed_RNA"/>
</dbReference>
<sequence>MMCRHQRAFGAMVEQKLMVLALFNKENSLYIKLCPFIGGSVGQHMRHSLDHCTRAADALVSLSTSRTTPILRYDRRLRGLGAETHVVEAANVCHRVRDQVYNALENDDSILTRSVFAQFASEEGMYMDIESTVARELSFVVHHAYHHLAMIRLIALNHLKFTEADLPPNLGRAPATIIFDRYGY</sequence>
<proteinExistence type="predicted"/>
<evidence type="ECO:0000313" key="1">
    <source>
        <dbReference type="EMBL" id="CAE0373852.1"/>
    </source>
</evidence>
<protein>
    <recommendedName>
        <fullName evidence="2">DinB-like domain-containing protein</fullName>
    </recommendedName>
</protein>
<dbReference type="PANTHER" id="PTHR39473">
    <property type="match status" value="1"/>
</dbReference>
<reference evidence="1" key="1">
    <citation type="submission" date="2021-01" db="EMBL/GenBank/DDBJ databases">
        <authorList>
            <person name="Corre E."/>
            <person name="Pelletier E."/>
            <person name="Niang G."/>
            <person name="Scheremetjew M."/>
            <person name="Finn R."/>
            <person name="Kale V."/>
            <person name="Holt S."/>
            <person name="Cochrane G."/>
            <person name="Meng A."/>
            <person name="Brown T."/>
            <person name="Cohen L."/>
        </authorList>
    </citation>
    <scope>NUCLEOTIDE SEQUENCE</scope>
    <source>
        <strain evidence="1">CCMP1510</strain>
    </source>
</reference>
<gene>
    <name evidence="1" type="ORF">ALAG00032_LOCUS14654</name>
</gene>
<accession>A0A7S3K5R6</accession>
<dbReference type="AlphaFoldDB" id="A0A7S3K5R6"/>
<name>A0A7S3K5R6_9STRA</name>
<organism evidence="1">
    <name type="scientific">Aureoumbra lagunensis</name>
    <dbReference type="NCBI Taxonomy" id="44058"/>
    <lineage>
        <taxon>Eukaryota</taxon>
        <taxon>Sar</taxon>
        <taxon>Stramenopiles</taxon>
        <taxon>Ochrophyta</taxon>
        <taxon>Pelagophyceae</taxon>
        <taxon>Pelagomonadales</taxon>
        <taxon>Aureoumbra</taxon>
    </lineage>
</organism>